<gene>
    <name evidence="2" type="ORF">IMCC3135_01790</name>
</gene>
<protein>
    <submittedName>
        <fullName evidence="2">Uncharacterized protein</fullName>
    </submittedName>
</protein>
<keyword evidence="3" id="KW-1185">Reference proteome</keyword>
<organism evidence="2 3">
    <name type="scientific">Granulosicoccus antarcticus IMCC3135</name>
    <dbReference type="NCBI Taxonomy" id="1192854"/>
    <lineage>
        <taxon>Bacteria</taxon>
        <taxon>Pseudomonadati</taxon>
        <taxon>Pseudomonadota</taxon>
        <taxon>Gammaproteobacteria</taxon>
        <taxon>Chromatiales</taxon>
        <taxon>Granulosicoccaceae</taxon>
        <taxon>Granulosicoccus</taxon>
    </lineage>
</organism>
<reference evidence="2 3" key="1">
    <citation type="submission" date="2016-12" db="EMBL/GenBank/DDBJ databases">
        <authorList>
            <person name="Song W.-J."/>
            <person name="Kurnit D.M."/>
        </authorList>
    </citation>
    <scope>NUCLEOTIDE SEQUENCE [LARGE SCALE GENOMIC DNA]</scope>
    <source>
        <strain evidence="2 3">IMCC3135</strain>
    </source>
</reference>
<dbReference type="AlphaFoldDB" id="A0A2Z2NSC8"/>
<name>A0A2Z2NSC8_9GAMM</name>
<keyword evidence="1" id="KW-1133">Transmembrane helix</keyword>
<proteinExistence type="predicted"/>
<evidence type="ECO:0000313" key="2">
    <source>
        <dbReference type="EMBL" id="ASJ70477.1"/>
    </source>
</evidence>
<dbReference type="EMBL" id="CP018632">
    <property type="protein sequence ID" value="ASJ70477.1"/>
    <property type="molecule type" value="Genomic_DNA"/>
</dbReference>
<accession>A0A2Z2NSC8</accession>
<dbReference type="KEGG" id="gai:IMCC3135_01790"/>
<evidence type="ECO:0000313" key="3">
    <source>
        <dbReference type="Proteomes" id="UP000250079"/>
    </source>
</evidence>
<evidence type="ECO:0000256" key="1">
    <source>
        <dbReference type="SAM" id="Phobius"/>
    </source>
</evidence>
<sequence>MDYCGNHSRTAQAGSKGVGINMTKALKVIDSNLPAKTEQDFELLVQRDRGKVTNRRSSGKSRLVLHTSLFLIGLLSSIGCLWAMLYTSDSEEVAVNLGLHRVANSLENILSLLAYPVLMFTVILTLYALQQLYGLYKEAADPQAFRKHRSLRSVKVRSR</sequence>
<keyword evidence="1" id="KW-0472">Membrane</keyword>
<feature type="transmembrane region" description="Helical" evidence="1">
    <location>
        <begin position="109"/>
        <end position="129"/>
    </location>
</feature>
<dbReference type="Proteomes" id="UP000250079">
    <property type="component" value="Chromosome"/>
</dbReference>
<keyword evidence="1" id="KW-0812">Transmembrane</keyword>
<feature type="transmembrane region" description="Helical" evidence="1">
    <location>
        <begin position="63"/>
        <end position="85"/>
    </location>
</feature>